<dbReference type="SUPFAM" id="SSF56784">
    <property type="entry name" value="HAD-like"/>
    <property type="match status" value="1"/>
</dbReference>
<protein>
    <recommendedName>
        <fullName evidence="4">Carrier domain-containing protein</fullName>
    </recommendedName>
</protein>
<dbReference type="Gene3D" id="1.10.1200.10">
    <property type="entry name" value="ACP-like"/>
    <property type="match status" value="1"/>
</dbReference>
<dbReference type="SUPFAM" id="SSF47336">
    <property type="entry name" value="ACP-like"/>
    <property type="match status" value="1"/>
</dbReference>
<dbReference type="InterPro" id="IPR036736">
    <property type="entry name" value="ACP-like_sf"/>
</dbReference>
<dbReference type="NCBIfam" id="TIGR01746">
    <property type="entry name" value="Thioester-redct"/>
    <property type="match status" value="1"/>
</dbReference>
<dbReference type="SUPFAM" id="SSF51735">
    <property type="entry name" value="NAD(P)-binding Rossmann-fold domains"/>
    <property type="match status" value="1"/>
</dbReference>
<dbReference type="Gene3D" id="3.40.50.720">
    <property type="entry name" value="NAD(P)-binding Rossmann-like Domain"/>
    <property type="match status" value="1"/>
</dbReference>
<dbReference type="InterPro" id="IPR010033">
    <property type="entry name" value="HAD_SF_ppase_IIIC"/>
</dbReference>
<dbReference type="Pfam" id="PF00668">
    <property type="entry name" value="Condensation"/>
    <property type="match status" value="1"/>
</dbReference>
<keyword evidence="3" id="KW-0436">Ligase</keyword>
<sequence>MIQTTYDEEKLLMLSKQSEAFNLALNVGKKFFFDDFIDVNLFQKAVWQMVQNHESGRTVFVKKNGIFYKKSLEVSIEEIPLFYQDFSGFPSPSEEMDNAFQKYVSTPFDLFNALPWKFYLIKLEDKRFVGMLISHHIIGDYRGSINLAQEILYRYNALLSNDIQEYTPYDKSDYEAVTVSAQFEEQFYEKYKEEIYEKVKGLETFSLSSKQVSVFERSFRLTSKTYDLSPQLLLGIEKLTQELKVSPLAVFLSATQIYLSKFSTQRQYVLGLPVDLRPGKGYVKAIAYLSKIHPYYVNLTQVATYQDLLVYNAKEVRGVVKKRYFPFSKLQQEYKGEQLPQLNILFNFFEERKVNLKSSLVEMTTVNEALTHSTVDLWFTVTKNTQGVSLKLEYSNDLFAGEEFEDFETTMISILTEIVTRKHTQIEYLKEEKETAEVYLSSSFTLDPIDAPLNQLTEKAPFHINIKHQPYNQVFQTLLSSNIDVGKYSTISILLRIEDFFRNKNLEELQEVEVIQVCDELSQAISQSVETKQMEHQVIVCPSESAEPLFQKYTHRLIDQLKQLDGVVLTNLQSYSTPDLFNKYTNAVAHIPYNEKGYQEFAYHVAKYQYEKSTTEPKVLVLDCDNTLWKGVIGEDGLGGIKIPEVYRAFQQKLIDCYEQGYLLTLSSKNNEEEVWQVFDEHPDMLLKREHIVTARISWDTKASSIISIADELNLSTDSFVFIDDNPAELEQCQQSIPEVLVLRFPQKEEDIRLFTKENWVINRMPKKVFFNRTVTYKQENERKRALQYTASIEEYVKQLHLEVGFESVSKENIERAYQLIQRTNQFNLTAERMTLEGLKSKLEANVFDALLMSAKDKFGVYGIVGLVLFSIEDDCLLIQNLLLSCRILGRGVEQFICQKIYEIAEENALKQVGFSLVDTQRNKPAQNFLRQVSGQELTTIVRQAGVTLNVQELLETKSSQFFESKKQKQNGVIEKTKSSTNKKVETDYVTAVLQTFKQKNEEECTERSTVIDYNEELKRMWLKATNSRELFPHSSFTDHGGNSLESVFLLSELNEKFNIDISINDLFKNNTFDALNRLVAEKRNSTVPDYLESEVSQLYQDAELSLQDVPYQKNISEQIISSEHILLTGATGFVGIHLLKELLRTPTVQKVTCLVRSENKEHAYRRLGEAATKYRCDFSELEWQKIVCLKSDLAEEHLGLSVATWHELATSVSRILHCGASVNFFETYENQKQANVESTRWLLKLTVAEKEKTLTYISSVGVFHQEENLSLNSFEETFATGNPSLLITGYQKTKWVAEKMIARAVERNVKAQVIRLGTIAGNTDTEVINALDLFVHLMSGGYRHGFAPEMRPMDFLPVNFISYGISLILNKGSYAGNIYNLVNENVLSVGTMKMWSNFGGQALEIYPYQEWLEKLQEYFVEHPEDSLRKYLPLLKGTNGRKSFMEVLLQSPVVDVTNTKALFKDNNLRYPKLDQKLLLNYKTVYLQEGLLEKDGFSKQVDSKNIFWFDEDMSGYVTLIAQQQKLSDEDFYEAYKKGKKERNGIHFLTKGHVTDYLSLINDRKVYLTGEILCPAISKEPLKLSEGFFEITPFGGYSPGRKDSLIYLNYEVKCYSSEKDYLFKGYKVSKNYPNMFYEVSTILFTIEEEGNPEVRYVGTINTPFEQLFRDQLMNMEFRHGVSDHDKLKSRVMWMGTLMFFATKNYLNLYLRDHTITWDEVYESLKSVPELESLVNRYIKRFKSVKKFGVLANVIDSQVKKWFRK</sequence>
<name>A0ABP9D6I3_9BACT</name>
<dbReference type="InterPro" id="IPR010037">
    <property type="entry name" value="FkbH_domain"/>
</dbReference>
<dbReference type="InterPro" id="IPR004274">
    <property type="entry name" value="FCP1_dom"/>
</dbReference>
<dbReference type="Gene3D" id="3.30.559.10">
    <property type="entry name" value="Chloramphenicol acetyltransferase-like domain"/>
    <property type="match status" value="1"/>
</dbReference>
<proteinExistence type="predicted"/>
<dbReference type="Gene3D" id="3.40.50.1000">
    <property type="entry name" value="HAD superfamily/HAD-like"/>
    <property type="match status" value="1"/>
</dbReference>
<dbReference type="RefSeq" id="WP_345369944.1">
    <property type="nucleotide sequence ID" value="NZ_BAABJX010000020.1"/>
</dbReference>
<evidence type="ECO:0000313" key="6">
    <source>
        <dbReference type="Proteomes" id="UP001500298"/>
    </source>
</evidence>
<accession>A0ABP9D6I3</accession>
<evidence type="ECO:0000259" key="4">
    <source>
        <dbReference type="PROSITE" id="PS50075"/>
    </source>
</evidence>
<evidence type="ECO:0000256" key="2">
    <source>
        <dbReference type="ARBA" id="ARBA00022553"/>
    </source>
</evidence>
<dbReference type="PANTHER" id="PTHR44845:SF6">
    <property type="entry name" value="BETA-ALANINE-ACTIVATING ENZYME"/>
    <property type="match status" value="1"/>
</dbReference>
<dbReference type="NCBIfam" id="TIGR01686">
    <property type="entry name" value="FkbH"/>
    <property type="match status" value="1"/>
</dbReference>
<dbReference type="CDD" id="cd05235">
    <property type="entry name" value="SDR_e1"/>
    <property type="match status" value="1"/>
</dbReference>
<evidence type="ECO:0000256" key="3">
    <source>
        <dbReference type="ARBA" id="ARBA00022598"/>
    </source>
</evidence>
<dbReference type="InterPro" id="IPR023213">
    <property type="entry name" value="CAT-like_dom_sf"/>
</dbReference>
<dbReference type="EMBL" id="BAABJX010000020">
    <property type="protein sequence ID" value="GAA4828080.1"/>
    <property type="molecule type" value="Genomic_DNA"/>
</dbReference>
<dbReference type="InterPro" id="IPR036514">
    <property type="entry name" value="SGNH_hydro_sf"/>
</dbReference>
<comment type="caution">
    <text evidence="5">The sequence shown here is derived from an EMBL/GenBank/DDBJ whole genome shotgun (WGS) entry which is preliminary data.</text>
</comment>
<dbReference type="Gene3D" id="3.30.559.30">
    <property type="entry name" value="Nonribosomal peptide synthetase, condensation domain"/>
    <property type="match status" value="1"/>
</dbReference>
<keyword evidence="2" id="KW-0597">Phosphoprotein</keyword>
<dbReference type="PROSITE" id="PS50075">
    <property type="entry name" value="CARRIER"/>
    <property type="match status" value="1"/>
</dbReference>
<gene>
    <name evidence="5" type="ORF">GCM10023331_11290</name>
</gene>
<dbReference type="Gene3D" id="3.40.50.1110">
    <property type="entry name" value="SGNH hydrolase"/>
    <property type="match status" value="1"/>
</dbReference>
<dbReference type="SUPFAM" id="SSF52777">
    <property type="entry name" value="CoA-dependent acyltransferases"/>
    <property type="match status" value="2"/>
</dbReference>
<evidence type="ECO:0000256" key="1">
    <source>
        <dbReference type="ARBA" id="ARBA00022450"/>
    </source>
</evidence>
<dbReference type="Pfam" id="PF03031">
    <property type="entry name" value="NIF"/>
    <property type="match status" value="1"/>
</dbReference>
<dbReference type="Pfam" id="PF07993">
    <property type="entry name" value="NAD_binding_4"/>
    <property type="match status" value="1"/>
</dbReference>
<dbReference type="InterPro" id="IPR023214">
    <property type="entry name" value="HAD_sf"/>
</dbReference>
<dbReference type="Pfam" id="PF00550">
    <property type="entry name" value="PP-binding"/>
    <property type="match status" value="1"/>
</dbReference>
<dbReference type="NCBIfam" id="TIGR01681">
    <property type="entry name" value="HAD-SF-IIIC"/>
    <property type="match status" value="1"/>
</dbReference>
<dbReference type="Proteomes" id="UP001500298">
    <property type="component" value="Unassembled WGS sequence"/>
</dbReference>
<dbReference type="InterPro" id="IPR010080">
    <property type="entry name" value="Thioester_reductase-like_dom"/>
</dbReference>
<dbReference type="InterPro" id="IPR001242">
    <property type="entry name" value="Condensation_dom"/>
</dbReference>
<feature type="domain" description="Carrier" evidence="4">
    <location>
        <begin position="1009"/>
        <end position="1084"/>
    </location>
</feature>
<reference evidence="6" key="1">
    <citation type="journal article" date="2019" name="Int. J. Syst. Evol. Microbiol.">
        <title>The Global Catalogue of Microorganisms (GCM) 10K type strain sequencing project: providing services to taxonomists for standard genome sequencing and annotation.</title>
        <authorList>
            <consortium name="The Broad Institute Genomics Platform"/>
            <consortium name="The Broad Institute Genome Sequencing Center for Infectious Disease"/>
            <person name="Wu L."/>
            <person name="Ma J."/>
        </authorList>
    </citation>
    <scope>NUCLEOTIDE SEQUENCE [LARGE SCALE GENOMIC DNA]</scope>
    <source>
        <strain evidence="6">JCM 18326</strain>
    </source>
</reference>
<organism evidence="5 6">
    <name type="scientific">Algivirga pacifica</name>
    <dbReference type="NCBI Taxonomy" id="1162670"/>
    <lineage>
        <taxon>Bacteria</taxon>
        <taxon>Pseudomonadati</taxon>
        <taxon>Bacteroidota</taxon>
        <taxon>Cytophagia</taxon>
        <taxon>Cytophagales</taxon>
        <taxon>Flammeovirgaceae</taxon>
        <taxon>Algivirga</taxon>
    </lineage>
</organism>
<dbReference type="PANTHER" id="PTHR44845">
    <property type="entry name" value="CARRIER DOMAIN-CONTAINING PROTEIN"/>
    <property type="match status" value="1"/>
</dbReference>
<keyword evidence="6" id="KW-1185">Reference proteome</keyword>
<dbReference type="InterPro" id="IPR036412">
    <property type="entry name" value="HAD-like_sf"/>
</dbReference>
<evidence type="ECO:0000313" key="5">
    <source>
        <dbReference type="EMBL" id="GAA4828080.1"/>
    </source>
</evidence>
<dbReference type="InterPro" id="IPR036291">
    <property type="entry name" value="NAD(P)-bd_dom_sf"/>
</dbReference>
<keyword evidence="1" id="KW-0596">Phosphopantetheine</keyword>
<dbReference type="InterPro" id="IPR009081">
    <property type="entry name" value="PP-bd_ACP"/>
</dbReference>
<dbReference type="InterPro" id="IPR013120">
    <property type="entry name" value="FAR_NAD-bd"/>
</dbReference>